<gene>
    <name evidence="1" type="ORF">PAECIP111894_05201</name>
</gene>
<organism evidence="1 2">
    <name type="scientific">Paenibacillus pseudetheri</name>
    <dbReference type="NCBI Taxonomy" id="2897682"/>
    <lineage>
        <taxon>Bacteria</taxon>
        <taxon>Bacillati</taxon>
        <taxon>Bacillota</taxon>
        <taxon>Bacilli</taxon>
        <taxon>Bacillales</taxon>
        <taxon>Paenibacillaceae</taxon>
        <taxon>Paenibacillus</taxon>
    </lineage>
</organism>
<evidence type="ECO:0008006" key="3">
    <source>
        <dbReference type="Google" id="ProtNLM"/>
    </source>
</evidence>
<reference evidence="1" key="1">
    <citation type="submission" date="2021-12" db="EMBL/GenBank/DDBJ databases">
        <authorList>
            <person name="Criscuolo A."/>
        </authorList>
    </citation>
    <scope>NUCLEOTIDE SEQUENCE</scope>
    <source>
        <strain evidence="1">CIP111894</strain>
    </source>
</reference>
<dbReference type="Proteomes" id="UP000838749">
    <property type="component" value="Unassembled WGS sequence"/>
</dbReference>
<name>A0ABM9BJ26_9BACL</name>
<sequence length="83" mass="10194">MKELTDLFKKRLDNFEDLKYFLIDGHEKDVKFCYGKGEAYRRYIIDLLIAFSLTDTELYKQNDDRFELLYLKEREKVRNDNLE</sequence>
<evidence type="ECO:0000313" key="1">
    <source>
        <dbReference type="EMBL" id="CAH1059015.1"/>
    </source>
</evidence>
<keyword evidence="2" id="KW-1185">Reference proteome</keyword>
<accession>A0ABM9BJ26</accession>
<dbReference type="EMBL" id="CAKMAB010000043">
    <property type="protein sequence ID" value="CAH1059015.1"/>
    <property type="molecule type" value="Genomic_DNA"/>
</dbReference>
<proteinExistence type="predicted"/>
<evidence type="ECO:0000313" key="2">
    <source>
        <dbReference type="Proteomes" id="UP000838749"/>
    </source>
</evidence>
<protein>
    <recommendedName>
        <fullName evidence="3">Phage protein</fullName>
    </recommendedName>
</protein>
<comment type="caution">
    <text evidence="1">The sequence shown here is derived from an EMBL/GenBank/DDBJ whole genome shotgun (WGS) entry which is preliminary data.</text>
</comment>